<keyword evidence="2" id="KW-1185">Reference proteome</keyword>
<dbReference type="AlphaFoldDB" id="A0A8K0KRC4"/>
<comment type="caution">
    <text evidence="1">The sequence shown here is derived from an EMBL/GenBank/DDBJ whole genome shotgun (WGS) entry which is preliminary data.</text>
</comment>
<dbReference type="EMBL" id="KZ309092">
    <property type="protein sequence ID" value="KAG8236893.1"/>
    <property type="molecule type" value="Genomic_DNA"/>
</dbReference>
<proteinExistence type="predicted"/>
<dbReference type="OrthoDB" id="421276at2759"/>
<reference evidence="1" key="1">
    <citation type="submission" date="2013-04" db="EMBL/GenBank/DDBJ databases">
        <authorList>
            <person name="Qu J."/>
            <person name="Murali S.C."/>
            <person name="Bandaranaike D."/>
            <person name="Bellair M."/>
            <person name="Blankenburg K."/>
            <person name="Chao H."/>
            <person name="Dinh H."/>
            <person name="Doddapaneni H."/>
            <person name="Downs B."/>
            <person name="Dugan-Rocha S."/>
            <person name="Elkadiri S."/>
            <person name="Gnanaolivu R.D."/>
            <person name="Hernandez B."/>
            <person name="Javaid M."/>
            <person name="Jayaseelan J.C."/>
            <person name="Lee S."/>
            <person name="Li M."/>
            <person name="Ming W."/>
            <person name="Munidasa M."/>
            <person name="Muniz J."/>
            <person name="Nguyen L."/>
            <person name="Ongeri F."/>
            <person name="Osuji N."/>
            <person name="Pu L.-L."/>
            <person name="Puazo M."/>
            <person name="Qu C."/>
            <person name="Quiroz J."/>
            <person name="Raj R."/>
            <person name="Weissenberger G."/>
            <person name="Xin Y."/>
            <person name="Zou X."/>
            <person name="Han Y."/>
            <person name="Richards S."/>
            <person name="Worley K."/>
            <person name="Muzny D."/>
            <person name="Gibbs R."/>
        </authorList>
    </citation>
    <scope>NUCLEOTIDE SEQUENCE</scope>
    <source>
        <strain evidence="1">Sampled in the wild</strain>
    </source>
</reference>
<dbReference type="Proteomes" id="UP000792457">
    <property type="component" value="Unassembled WGS sequence"/>
</dbReference>
<gene>
    <name evidence="1" type="ORF">J437_LFUL016011</name>
</gene>
<evidence type="ECO:0000313" key="1">
    <source>
        <dbReference type="EMBL" id="KAG8236893.1"/>
    </source>
</evidence>
<accession>A0A8K0KRC4</accession>
<organism evidence="1 2">
    <name type="scientific">Ladona fulva</name>
    <name type="common">Scarce chaser dragonfly</name>
    <name type="synonym">Libellula fulva</name>
    <dbReference type="NCBI Taxonomy" id="123851"/>
    <lineage>
        <taxon>Eukaryota</taxon>
        <taxon>Metazoa</taxon>
        <taxon>Ecdysozoa</taxon>
        <taxon>Arthropoda</taxon>
        <taxon>Hexapoda</taxon>
        <taxon>Insecta</taxon>
        <taxon>Pterygota</taxon>
        <taxon>Palaeoptera</taxon>
        <taxon>Odonata</taxon>
        <taxon>Epiprocta</taxon>
        <taxon>Anisoptera</taxon>
        <taxon>Libelluloidea</taxon>
        <taxon>Libellulidae</taxon>
        <taxon>Ladona</taxon>
    </lineage>
</organism>
<sequence length="163" mass="18648">MEISSRQLLPPKKGQKKKAILDRQPYGGYFKVIKSESIGHLEKRMGSQLRNIKKLLSSEERENLQMLRPRITIQFQPTMSRSTSIVPRVPTHGVLFVLLKQKTNLKDFHHPSPLHPDVKEAILPINEDLSRGSLLERCLGGYAQNANESFHSTVWHLAPKHLN</sequence>
<name>A0A8K0KRC4_LADFU</name>
<reference evidence="1" key="2">
    <citation type="submission" date="2017-10" db="EMBL/GenBank/DDBJ databases">
        <title>Ladona fulva Genome sequencing and assembly.</title>
        <authorList>
            <person name="Murali S."/>
            <person name="Richards S."/>
            <person name="Bandaranaike D."/>
            <person name="Bellair M."/>
            <person name="Blankenburg K."/>
            <person name="Chao H."/>
            <person name="Dinh H."/>
            <person name="Doddapaneni H."/>
            <person name="Dugan-Rocha S."/>
            <person name="Elkadiri S."/>
            <person name="Gnanaolivu R."/>
            <person name="Hernandez B."/>
            <person name="Skinner E."/>
            <person name="Javaid M."/>
            <person name="Lee S."/>
            <person name="Li M."/>
            <person name="Ming W."/>
            <person name="Munidasa M."/>
            <person name="Muniz J."/>
            <person name="Nguyen L."/>
            <person name="Hughes D."/>
            <person name="Osuji N."/>
            <person name="Pu L.-L."/>
            <person name="Puazo M."/>
            <person name="Qu C."/>
            <person name="Quiroz J."/>
            <person name="Raj R."/>
            <person name="Weissenberger G."/>
            <person name="Xin Y."/>
            <person name="Zou X."/>
            <person name="Han Y."/>
            <person name="Worley K."/>
            <person name="Muzny D."/>
            <person name="Gibbs R."/>
        </authorList>
    </citation>
    <scope>NUCLEOTIDE SEQUENCE</scope>
    <source>
        <strain evidence="1">Sampled in the wild</strain>
    </source>
</reference>
<protein>
    <submittedName>
        <fullName evidence="1">Uncharacterized protein</fullName>
    </submittedName>
</protein>
<evidence type="ECO:0000313" key="2">
    <source>
        <dbReference type="Proteomes" id="UP000792457"/>
    </source>
</evidence>